<protein>
    <submittedName>
        <fullName evidence="2">Uncharacterized protein</fullName>
    </submittedName>
</protein>
<comment type="caution">
    <text evidence="2">The sequence shown here is derived from an EMBL/GenBank/DDBJ whole genome shotgun (WGS) entry which is preliminary data.</text>
</comment>
<feature type="compositionally biased region" description="Basic residues" evidence="1">
    <location>
        <begin position="1"/>
        <end position="10"/>
    </location>
</feature>
<organism evidence="2 3">
    <name type="scientific">Cercophora samala</name>
    <dbReference type="NCBI Taxonomy" id="330535"/>
    <lineage>
        <taxon>Eukaryota</taxon>
        <taxon>Fungi</taxon>
        <taxon>Dikarya</taxon>
        <taxon>Ascomycota</taxon>
        <taxon>Pezizomycotina</taxon>
        <taxon>Sordariomycetes</taxon>
        <taxon>Sordariomycetidae</taxon>
        <taxon>Sordariales</taxon>
        <taxon>Lasiosphaeriaceae</taxon>
        <taxon>Cercophora</taxon>
    </lineage>
</organism>
<evidence type="ECO:0000313" key="2">
    <source>
        <dbReference type="EMBL" id="KAK0659451.1"/>
    </source>
</evidence>
<feature type="compositionally biased region" description="Low complexity" evidence="1">
    <location>
        <begin position="102"/>
        <end position="142"/>
    </location>
</feature>
<reference evidence="2" key="1">
    <citation type="submission" date="2023-06" db="EMBL/GenBank/DDBJ databases">
        <title>Genome-scale phylogeny and comparative genomics of the fungal order Sordariales.</title>
        <authorList>
            <consortium name="Lawrence Berkeley National Laboratory"/>
            <person name="Hensen N."/>
            <person name="Bonometti L."/>
            <person name="Westerberg I."/>
            <person name="Brannstrom I.O."/>
            <person name="Guillou S."/>
            <person name="Cros-Aarteil S."/>
            <person name="Calhoun S."/>
            <person name="Haridas S."/>
            <person name="Kuo A."/>
            <person name="Mondo S."/>
            <person name="Pangilinan J."/>
            <person name="Riley R."/>
            <person name="Labutti K."/>
            <person name="Andreopoulos B."/>
            <person name="Lipzen A."/>
            <person name="Chen C."/>
            <person name="Yanf M."/>
            <person name="Daum C."/>
            <person name="Ng V."/>
            <person name="Clum A."/>
            <person name="Steindorff A."/>
            <person name="Ohm R."/>
            <person name="Martin F."/>
            <person name="Silar P."/>
            <person name="Natvig D."/>
            <person name="Lalanne C."/>
            <person name="Gautier V."/>
            <person name="Ament-Velasquez S.L."/>
            <person name="Kruys A."/>
            <person name="Hutchinson M.I."/>
            <person name="Powell A.J."/>
            <person name="Barry K."/>
            <person name="Miller A.N."/>
            <person name="Grigoriev I.V."/>
            <person name="Debuchy R."/>
            <person name="Gladieux P."/>
            <person name="Thoren M.H."/>
            <person name="Johannesson H."/>
        </authorList>
    </citation>
    <scope>NUCLEOTIDE SEQUENCE</scope>
    <source>
        <strain evidence="2">CBS 307.81</strain>
    </source>
</reference>
<dbReference type="EMBL" id="JAULSY010000184">
    <property type="protein sequence ID" value="KAK0659451.1"/>
    <property type="molecule type" value="Genomic_DNA"/>
</dbReference>
<gene>
    <name evidence="2" type="ORF">QBC41DRAFT_47437</name>
</gene>
<feature type="region of interest" description="Disordered" evidence="1">
    <location>
        <begin position="1"/>
        <end position="142"/>
    </location>
</feature>
<accession>A0AA40D1M9</accession>
<name>A0AA40D1M9_9PEZI</name>
<evidence type="ECO:0000313" key="3">
    <source>
        <dbReference type="Proteomes" id="UP001174997"/>
    </source>
</evidence>
<dbReference type="AlphaFoldDB" id="A0AA40D1M9"/>
<keyword evidence="3" id="KW-1185">Reference proteome</keyword>
<sequence length="337" mass="37965">MGNNKNKNRQGHNGGGSNNQGGNNSHPGNNSHHGNKPHQGYNSRDGSNSGYGNSSNQNNNHNNNNDSHNNNYNNNNNNNNHHGGRNGGRNKNRNNNNHHHNNSQNGNGSNNNDYHNNGNNNGNNNGSQNGNWNNNNNDQNGNWKKRRQQYWQLIAEVDHIGPSHVLAMFQSHSVRIGLLAQSYATVCYATGGYKSTEQFIAKHRAEIHDSTLFYVQGKFQDQSITPHVIAEKIEQFLEHHAAFIYEQWLRHAPQTHYQGFRIEDFLVHIRSYSAYAWEPIIKIEGVAGPDFDLDVDMDDVGSEQSTYLSQLCKFAPLPYVTVRFGLVNPDTPGHSYM</sequence>
<proteinExistence type="predicted"/>
<feature type="compositionally biased region" description="Low complexity" evidence="1">
    <location>
        <begin position="40"/>
        <end position="81"/>
    </location>
</feature>
<feature type="compositionally biased region" description="Basic residues" evidence="1">
    <location>
        <begin position="82"/>
        <end position="101"/>
    </location>
</feature>
<feature type="compositionally biased region" description="Low complexity" evidence="1">
    <location>
        <begin position="20"/>
        <end position="32"/>
    </location>
</feature>
<dbReference type="Proteomes" id="UP001174997">
    <property type="component" value="Unassembled WGS sequence"/>
</dbReference>
<evidence type="ECO:0000256" key="1">
    <source>
        <dbReference type="SAM" id="MobiDB-lite"/>
    </source>
</evidence>